<dbReference type="Proteomes" id="UP000298663">
    <property type="component" value="Unassembled WGS sequence"/>
</dbReference>
<dbReference type="SMART" id="SM00184">
    <property type="entry name" value="RING"/>
    <property type="match status" value="1"/>
</dbReference>
<dbReference type="PROSITE" id="PS00518">
    <property type="entry name" value="ZF_RING_1"/>
    <property type="match status" value="1"/>
</dbReference>
<dbReference type="SUPFAM" id="SSF57850">
    <property type="entry name" value="RING/U-box"/>
    <property type="match status" value="1"/>
</dbReference>
<keyword evidence="2 4" id="KW-0863">Zinc-finger</keyword>
<dbReference type="GO" id="GO:0003697">
    <property type="term" value="F:single-stranded DNA binding"/>
    <property type="evidence" value="ECO:0007669"/>
    <property type="project" value="InterPro"/>
</dbReference>
<dbReference type="GO" id="GO:0005634">
    <property type="term" value="C:nucleus"/>
    <property type="evidence" value="ECO:0007669"/>
    <property type="project" value="TreeGrafter"/>
</dbReference>
<reference evidence="6 7" key="1">
    <citation type="journal article" date="2015" name="Genome Biol.">
        <title>Comparative genomics of Steinernema reveals deeply conserved gene regulatory networks.</title>
        <authorList>
            <person name="Dillman A.R."/>
            <person name="Macchietto M."/>
            <person name="Porter C.F."/>
            <person name="Rogers A."/>
            <person name="Williams B."/>
            <person name="Antoshechkin I."/>
            <person name="Lee M.M."/>
            <person name="Goodwin Z."/>
            <person name="Lu X."/>
            <person name="Lewis E.E."/>
            <person name="Goodrich-Blair H."/>
            <person name="Stock S.P."/>
            <person name="Adams B.J."/>
            <person name="Sternberg P.W."/>
            <person name="Mortazavi A."/>
        </authorList>
    </citation>
    <scope>NUCLEOTIDE SEQUENCE [LARGE SCALE GENOMIC DNA]</scope>
    <source>
        <strain evidence="6 7">ALL</strain>
    </source>
</reference>
<dbReference type="Gene3D" id="3.30.40.10">
    <property type="entry name" value="Zinc/RING finger domain, C3HC4 (zinc finger)"/>
    <property type="match status" value="1"/>
</dbReference>
<feature type="domain" description="RING-type" evidence="5">
    <location>
        <begin position="52"/>
        <end position="94"/>
    </location>
</feature>
<evidence type="ECO:0000313" key="7">
    <source>
        <dbReference type="Proteomes" id="UP000298663"/>
    </source>
</evidence>
<protein>
    <recommendedName>
        <fullName evidence="5">RING-type domain-containing protein</fullName>
    </recommendedName>
</protein>
<dbReference type="PROSITE" id="PS50089">
    <property type="entry name" value="ZF_RING_2"/>
    <property type="match status" value="1"/>
</dbReference>
<dbReference type="GO" id="GO:0097505">
    <property type="term" value="C:Rad6-Rad18 complex"/>
    <property type="evidence" value="ECO:0007669"/>
    <property type="project" value="TreeGrafter"/>
</dbReference>
<dbReference type="GO" id="GO:0008270">
    <property type="term" value="F:zinc ion binding"/>
    <property type="evidence" value="ECO:0007669"/>
    <property type="project" value="UniProtKB-KW"/>
</dbReference>
<sequence>MGNAVVPYAHISDVQAVRIEAIIGAANLFDKMTDTEIQNKESEKNEDNQPKCKVCGDFFRKPLLLNPCSHNVCAGCLRDVYDGKAPNRHCPLCDKRLEGVVKDRVLERKVDQFLSIHPDLAPNSTLVKKKDLNDTLTRMNAEAIHIPIPLHPVPEEKVFVFTDEEQHPFRSQSASSGL</sequence>
<keyword evidence="3" id="KW-0862">Zinc</keyword>
<dbReference type="EMBL" id="AZBU02000005">
    <property type="protein sequence ID" value="TKR76252.1"/>
    <property type="molecule type" value="Genomic_DNA"/>
</dbReference>
<evidence type="ECO:0000313" key="6">
    <source>
        <dbReference type="EMBL" id="TKR76252.1"/>
    </source>
</evidence>
<dbReference type="GO" id="GO:0006513">
    <property type="term" value="P:protein monoubiquitination"/>
    <property type="evidence" value="ECO:0007669"/>
    <property type="project" value="InterPro"/>
</dbReference>
<evidence type="ECO:0000256" key="1">
    <source>
        <dbReference type="ARBA" id="ARBA00022723"/>
    </source>
</evidence>
<dbReference type="OrthoDB" id="1305878at2759"/>
<keyword evidence="1" id="KW-0479">Metal-binding</keyword>
<evidence type="ECO:0000256" key="2">
    <source>
        <dbReference type="ARBA" id="ARBA00022771"/>
    </source>
</evidence>
<accession>A0A4U5N2D3</accession>
<dbReference type="Pfam" id="PF00097">
    <property type="entry name" value="zf-C3HC4"/>
    <property type="match status" value="1"/>
</dbReference>
<dbReference type="InterPro" id="IPR039577">
    <property type="entry name" value="Rad18"/>
</dbReference>
<dbReference type="InterPro" id="IPR018957">
    <property type="entry name" value="Znf_C3HC4_RING-type"/>
</dbReference>
<dbReference type="PANTHER" id="PTHR14134">
    <property type="entry name" value="E3 UBIQUITIN-PROTEIN LIGASE RAD18"/>
    <property type="match status" value="1"/>
</dbReference>
<comment type="caution">
    <text evidence="6">The sequence shown here is derived from an EMBL/GenBank/DDBJ whole genome shotgun (WGS) entry which is preliminary data.</text>
</comment>
<organism evidence="6 7">
    <name type="scientific">Steinernema carpocapsae</name>
    <name type="common">Entomopathogenic nematode</name>
    <dbReference type="NCBI Taxonomy" id="34508"/>
    <lineage>
        <taxon>Eukaryota</taxon>
        <taxon>Metazoa</taxon>
        <taxon>Ecdysozoa</taxon>
        <taxon>Nematoda</taxon>
        <taxon>Chromadorea</taxon>
        <taxon>Rhabditida</taxon>
        <taxon>Tylenchina</taxon>
        <taxon>Panagrolaimomorpha</taxon>
        <taxon>Strongyloidoidea</taxon>
        <taxon>Steinernematidae</taxon>
        <taxon>Steinernema</taxon>
    </lineage>
</organism>
<dbReference type="AlphaFoldDB" id="A0A4U5N2D3"/>
<name>A0A4U5N2D3_STECR</name>
<dbReference type="InterPro" id="IPR017907">
    <property type="entry name" value="Znf_RING_CS"/>
</dbReference>
<evidence type="ECO:0000256" key="4">
    <source>
        <dbReference type="PROSITE-ProRule" id="PRU00175"/>
    </source>
</evidence>
<evidence type="ECO:0000256" key="3">
    <source>
        <dbReference type="ARBA" id="ARBA00022833"/>
    </source>
</evidence>
<dbReference type="GO" id="GO:0061630">
    <property type="term" value="F:ubiquitin protein ligase activity"/>
    <property type="evidence" value="ECO:0007669"/>
    <property type="project" value="InterPro"/>
</dbReference>
<reference evidence="6 7" key="2">
    <citation type="journal article" date="2019" name="G3 (Bethesda)">
        <title>Hybrid Assembly of the Genome of the Entomopathogenic Nematode Steinernema carpocapsae Identifies the X-Chromosome.</title>
        <authorList>
            <person name="Serra L."/>
            <person name="Macchietto M."/>
            <person name="Macias-Munoz A."/>
            <person name="McGill C.J."/>
            <person name="Rodriguez I.M."/>
            <person name="Rodriguez B."/>
            <person name="Murad R."/>
            <person name="Mortazavi A."/>
        </authorList>
    </citation>
    <scope>NUCLEOTIDE SEQUENCE [LARGE SCALE GENOMIC DNA]</scope>
    <source>
        <strain evidence="6 7">ALL</strain>
    </source>
</reference>
<proteinExistence type="predicted"/>
<gene>
    <name evidence="6" type="ORF">L596_017416</name>
</gene>
<keyword evidence="7" id="KW-1185">Reference proteome</keyword>
<evidence type="ECO:0000259" key="5">
    <source>
        <dbReference type="PROSITE" id="PS50089"/>
    </source>
</evidence>
<dbReference type="PANTHER" id="PTHR14134:SF2">
    <property type="entry name" value="E3 UBIQUITIN-PROTEIN LIGASE RAD18"/>
    <property type="match status" value="1"/>
</dbReference>
<dbReference type="GO" id="GO:0006301">
    <property type="term" value="P:DNA damage tolerance"/>
    <property type="evidence" value="ECO:0007669"/>
    <property type="project" value="InterPro"/>
</dbReference>
<dbReference type="InterPro" id="IPR013083">
    <property type="entry name" value="Znf_RING/FYVE/PHD"/>
</dbReference>
<dbReference type="InterPro" id="IPR001841">
    <property type="entry name" value="Znf_RING"/>
</dbReference>